<evidence type="ECO:0000256" key="3">
    <source>
        <dbReference type="ARBA" id="ARBA00012438"/>
    </source>
</evidence>
<dbReference type="Gene3D" id="1.10.287.130">
    <property type="match status" value="1"/>
</dbReference>
<evidence type="ECO:0000259" key="13">
    <source>
        <dbReference type="PROSITE" id="PS50109"/>
    </source>
</evidence>
<organism evidence="15 16">
    <name type="scientific">Candidatus Acutalibacter pullicola</name>
    <dbReference type="NCBI Taxonomy" id="2838417"/>
    <lineage>
        <taxon>Bacteria</taxon>
        <taxon>Bacillati</taxon>
        <taxon>Bacillota</taxon>
        <taxon>Clostridia</taxon>
        <taxon>Eubacteriales</taxon>
        <taxon>Acutalibacteraceae</taxon>
        <taxon>Acutalibacter</taxon>
    </lineage>
</organism>
<keyword evidence="9" id="KW-0067">ATP-binding</keyword>
<dbReference type="Gene3D" id="3.30.450.20">
    <property type="entry name" value="PAS domain"/>
    <property type="match status" value="1"/>
</dbReference>
<dbReference type="FunFam" id="3.30.565.10:FF:000006">
    <property type="entry name" value="Sensor histidine kinase WalK"/>
    <property type="match status" value="1"/>
</dbReference>
<keyword evidence="8" id="KW-0418">Kinase</keyword>
<dbReference type="PROSITE" id="PS50109">
    <property type="entry name" value="HIS_KIN"/>
    <property type="match status" value="1"/>
</dbReference>
<dbReference type="PANTHER" id="PTHR45453:SF1">
    <property type="entry name" value="PHOSPHATE REGULON SENSOR PROTEIN PHOR"/>
    <property type="match status" value="1"/>
</dbReference>
<dbReference type="CDD" id="cd00082">
    <property type="entry name" value="HisKA"/>
    <property type="match status" value="1"/>
</dbReference>
<dbReference type="InterPro" id="IPR004358">
    <property type="entry name" value="Sig_transdc_His_kin-like_C"/>
</dbReference>
<evidence type="ECO:0000256" key="11">
    <source>
        <dbReference type="ARBA" id="ARBA00023136"/>
    </source>
</evidence>
<evidence type="ECO:0000256" key="4">
    <source>
        <dbReference type="ARBA" id="ARBA00022475"/>
    </source>
</evidence>
<dbReference type="PANTHER" id="PTHR45453">
    <property type="entry name" value="PHOSPHATE REGULON SENSOR PROTEIN PHOR"/>
    <property type="match status" value="1"/>
</dbReference>
<evidence type="ECO:0000256" key="5">
    <source>
        <dbReference type="ARBA" id="ARBA00022553"/>
    </source>
</evidence>
<evidence type="ECO:0000256" key="12">
    <source>
        <dbReference type="SAM" id="Phobius"/>
    </source>
</evidence>
<dbReference type="InterPro" id="IPR003661">
    <property type="entry name" value="HisK_dim/P_dom"/>
</dbReference>
<dbReference type="InterPro" id="IPR005467">
    <property type="entry name" value="His_kinase_dom"/>
</dbReference>
<keyword evidence="7" id="KW-0547">Nucleotide-binding</keyword>
<dbReference type="GO" id="GO:0005886">
    <property type="term" value="C:plasma membrane"/>
    <property type="evidence" value="ECO:0007669"/>
    <property type="project" value="UniProtKB-SubCell"/>
</dbReference>
<dbReference type="Pfam" id="PF16736">
    <property type="entry name" value="sCache_like"/>
    <property type="match status" value="1"/>
</dbReference>
<evidence type="ECO:0000313" key="15">
    <source>
        <dbReference type="EMBL" id="HJB97018.1"/>
    </source>
</evidence>
<dbReference type="EMBL" id="DWXG01000004">
    <property type="protein sequence ID" value="HJB97018.1"/>
    <property type="molecule type" value="Genomic_DNA"/>
</dbReference>
<evidence type="ECO:0000256" key="8">
    <source>
        <dbReference type="ARBA" id="ARBA00022777"/>
    </source>
</evidence>
<dbReference type="GO" id="GO:0000155">
    <property type="term" value="F:phosphorelay sensor kinase activity"/>
    <property type="evidence" value="ECO:0007669"/>
    <property type="project" value="InterPro"/>
</dbReference>
<evidence type="ECO:0000256" key="10">
    <source>
        <dbReference type="ARBA" id="ARBA00023012"/>
    </source>
</evidence>
<dbReference type="SUPFAM" id="SSF55874">
    <property type="entry name" value="ATPase domain of HSP90 chaperone/DNA topoisomerase II/histidine kinase"/>
    <property type="match status" value="1"/>
</dbReference>
<comment type="subcellular location">
    <subcellularLocation>
        <location evidence="2">Cell membrane</location>
    </subcellularLocation>
</comment>
<dbReference type="InterPro" id="IPR036890">
    <property type="entry name" value="HATPase_C_sf"/>
</dbReference>
<dbReference type="FunFam" id="1.10.287.130:FF:000008">
    <property type="entry name" value="Two-component sensor histidine kinase"/>
    <property type="match status" value="1"/>
</dbReference>
<dbReference type="Pfam" id="PF02518">
    <property type="entry name" value="HATPase_c"/>
    <property type="match status" value="1"/>
</dbReference>
<dbReference type="Gene3D" id="3.30.565.10">
    <property type="entry name" value="Histidine kinase-like ATPase, C-terminal domain"/>
    <property type="match status" value="1"/>
</dbReference>
<dbReference type="Proteomes" id="UP000826793">
    <property type="component" value="Unassembled WGS sequence"/>
</dbReference>
<dbReference type="InterPro" id="IPR050351">
    <property type="entry name" value="BphY/WalK/GraS-like"/>
</dbReference>
<evidence type="ECO:0000313" key="16">
    <source>
        <dbReference type="Proteomes" id="UP000826793"/>
    </source>
</evidence>
<evidence type="ECO:0000256" key="9">
    <source>
        <dbReference type="ARBA" id="ARBA00022840"/>
    </source>
</evidence>
<evidence type="ECO:0000256" key="2">
    <source>
        <dbReference type="ARBA" id="ARBA00004236"/>
    </source>
</evidence>
<keyword evidence="12" id="KW-0812">Transmembrane</keyword>
<feature type="domain" description="Histidine kinase" evidence="13">
    <location>
        <begin position="340"/>
        <end position="553"/>
    </location>
</feature>
<dbReference type="PRINTS" id="PR00344">
    <property type="entry name" value="BCTRLSENSOR"/>
</dbReference>
<dbReference type="PROSITE" id="PS50112">
    <property type="entry name" value="PAS"/>
    <property type="match status" value="1"/>
</dbReference>
<dbReference type="Pfam" id="PF00512">
    <property type="entry name" value="HisKA"/>
    <property type="match status" value="1"/>
</dbReference>
<gene>
    <name evidence="15" type="ORF">H9710_00360</name>
</gene>
<dbReference type="AlphaFoldDB" id="A0A9D2MUH2"/>
<dbReference type="SMART" id="SM00388">
    <property type="entry name" value="HisKA"/>
    <property type="match status" value="1"/>
</dbReference>
<dbReference type="GO" id="GO:0005524">
    <property type="term" value="F:ATP binding"/>
    <property type="evidence" value="ECO:0007669"/>
    <property type="project" value="UniProtKB-KW"/>
</dbReference>
<dbReference type="Pfam" id="PF08448">
    <property type="entry name" value="PAS_4"/>
    <property type="match status" value="1"/>
</dbReference>
<evidence type="ECO:0000256" key="1">
    <source>
        <dbReference type="ARBA" id="ARBA00000085"/>
    </source>
</evidence>
<dbReference type="InterPro" id="IPR000014">
    <property type="entry name" value="PAS"/>
</dbReference>
<dbReference type="InterPro" id="IPR013656">
    <property type="entry name" value="PAS_4"/>
</dbReference>
<dbReference type="SMART" id="SM00387">
    <property type="entry name" value="HATPase_c"/>
    <property type="match status" value="1"/>
</dbReference>
<dbReference type="GO" id="GO:0016036">
    <property type="term" value="P:cellular response to phosphate starvation"/>
    <property type="evidence" value="ECO:0007669"/>
    <property type="project" value="TreeGrafter"/>
</dbReference>
<dbReference type="GO" id="GO:0004721">
    <property type="term" value="F:phosphoprotein phosphatase activity"/>
    <property type="evidence" value="ECO:0007669"/>
    <property type="project" value="TreeGrafter"/>
</dbReference>
<protein>
    <recommendedName>
        <fullName evidence="3">histidine kinase</fullName>
        <ecNumber evidence="3">2.7.13.3</ecNumber>
    </recommendedName>
</protein>
<reference evidence="15" key="2">
    <citation type="submission" date="2021-04" db="EMBL/GenBank/DDBJ databases">
        <authorList>
            <person name="Gilroy R."/>
        </authorList>
    </citation>
    <scope>NUCLEOTIDE SEQUENCE</scope>
    <source>
        <strain evidence="15">CHK185-1770</strain>
    </source>
</reference>
<feature type="domain" description="PAS" evidence="14">
    <location>
        <begin position="220"/>
        <end position="258"/>
    </location>
</feature>
<dbReference type="CDD" id="cd00075">
    <property type="entry name" value="HATPase"/>
    <property type="match status" value="1"/>
</dbReference>
<feature type="transmembrane region" description="Helical" evidence="12">
    <location>
        <begin position="142"/>
        <end position="167"/>
    </location>
</feature>
<reference evidence="15" key="1">
    <citation type="journal article" date="2021" name="PeerJ">
        <title>Extensive microbial diversity within the chicken gut microbiome revealed by metagenomics and culture.</title>
        <authorList>
            <person name="Gilroy R."/>
            <person name="Ravi A."/>
            <person name="Getino M."/>
            <person name="Pursley I."/>
            <person name="Horton D.L."/>
            <person name="Alikhan N.F."/>
            <person name="Baker D."/>
            <person name="Gharbi K."/>
            <person name="Hall N."/>
            <person name="Watson M."/>
            <person name="Adriaenssens E.M."/>
            <person name="Foster-Nyarko E."/>
            <person name="Jarju S."/>
            <person name="Secka A."/>
            <person name="Antonio M."/>
            <person name="Oren A."/>
            <person name="Chaudhuri R.R."/>
            <person name="La Ragione R."/>
            <person name="Hildebrand F."/>
            <person name="Pallen M.J."/>
        </authorList>
    </citation>
    <scope>NUCLEOTIDE SEQUENCE</scope>
    <source>
        <strain evidence="15">CHK185-1770</strain>
    </source>
</reference>
<dbReference type="InterPro" id="IPR035965">
    <property type="entry name" value="PAS-like_dom_sf"/>
</dbReference>
<keyword evidence="4" id="KW-1003">Cell membrane</keyword>
<keyword evidence="11 12" id="KW-0472">Membrane</keyword>
<keyword evidence="6" id="KW-0808">Transferase</keyword>
<keyword evidence="10" id="KW-0902">Two-component regulatory system</keyword>
<evidence type="ECO:0000256" key="6">
    <source>
        <dbReference type="ARBA" id="ARBA00022679"/>
    </source>
</evidence>
<comment type="catalytic activity">
    <reaction evidence="1">
        <text>ATP + protein L-histidine = ADP + protein N-phospho-L-histidine.</text>
        <dbReference type="EC" id="2.7.13.3"/>
    </reaction>
</comment>
<dbReference type="SUPFAM" id="SSF47384">
    <property type="entry name" value="Homodimeric domain of signal transducing histidine kinase"/>
    <property type="match status" value="1"/>
</dbReference>
<comment type="caution">
    <text evidence="15">The sequence shown here is derived from an EMBL/GenBank/DDBJ whole genome shotgun (WGS) entry which is preliminary data.</text>
</comment>
<evidence type="ECO:0000259" key="14">
    <source>
        <dbReference type="PROSITE" id="PS50112"/>
    </source>
</evidence>
<sequence length="553" mass="60623">MQKKIFKNMCLLALVAVVLSSLLIALVYYASFDNRMKNEVREETQFVRNAVELSGEEYLQTVAGTPNRITLIDGDGTVLYDNQAEAASMENHGDREEVREALTGGAGEATRMSGTLSEQTFYYAVKLQNGQVLRVAAETDSVFAALLSILPWIIGVALVAALVTVIFSRFLTKNIVAPINSLDLDHPSENTAYDELAPLLSKIHRQNEVIAQQIRSLREKQEEFTSITENMSEGFLVLDHNTDILSYNTSALRLLGVEDAPADTHTSALALNRSAGFRSAVDGALSGTRSEQLLRQNGRCCQVMANPVWRDGEVEGAVVVILDITEQEERENLRREFTANVSHELKTPLTSISGFAEIIQNGIVKPEDIPRFAGNIYVESQRLITLVDDILNLSRLDEADVQLEREQFDLTALARDVAGRLKPAAKKNGVVITVIGDKAEINGVKSIVDEMIYNLCENAVKYNRKNGRVTLTVSQEPAGTALTVTDTGIGIPKADVDRVFERFYRVDKSHSKEIGGTGLGLSIVKHGAAFHNAKVSLNSTEGEGTTVRLVFPA</sequence>
<name>A0A9D2MUH2_9FIRM</name>
<dbReference type="NCBIfam" id="TIGR00229">
    <property type="entry name" value="sensory_box"/>
    <property type="match status" value="1"/>
</dbReference>
<dbReference type="InterPro" id="IPR031967">
    <property type="entry name" value="PhoR_single_Cache-like_dom"/>
</dbReference>
<dbReference type="EC" id="2.7.13.3" evidence="3"/>
<evidence type="ECO:0000256" key="7">
    <source>
        <dbReference type="ARBA" id="ARBA00022741"/>
    </source>
</evidence>
<proteinExistence type="predicted"/>
<keyword evidence="12" id="KW-1133">Transmembrane helix</keyword>
<accession>A0A9D2MUH2</accession>
<dbReference type="SUPFAM" id="SSF55785">
    <property type="entry name" value="PYP-like sensor domain (PAS domain)"/>
    <property type="match status" value="1"/>
</dbReference>
<dbReference type="InterPro" id="IPR003594">
    <property type="entry name" value="HATPase_dom"/>
</dbReference>
<dbReference type="InterPro" id="IPR036097">
    <property type="entry name" value="HisK_dim/P_sf"/>
</dbReference>
<keyword evidence="5" id="KW-0597">Phosphoprotein</keyword>